<gene>
    <name evidence="5 6" type="primary">ubiC</name>
    <name evidence="6" type="ORF">FGKAn22_22500</name>
</gene>
<dbReference type="AlphaFoldDB" id="A0AAN1T0N1"/>
<keyword evidence="3 5" id="KW-0456">Lyase</keyword>
<dbReference type="Gene3D" id="3.40.1410.10">
    <property type="entry name" value="Chorismate lyase-like"/>
    <property type="match status" value="1"/>
</dbReference>
<dbReference type="GO" id="GO:0042866">
    <property type="term" value="P:pyruvate biosynthetic process"/>
    <property type="evidence" value="ECO:0007669"/>
    <property type="project" value="UniProtKB-UniRule"/>
</dbReference>
<comment type="subcellular location">
    <subcellularLocation>
        <location evidence="5">Cytoplasm</location>
    </subcellularLocation>
</comment>
<keyword evidence="2 5" id="KW-0831">Ubiquinone biosynthesis</keyword>
<dbReference type="Pfam" id="PF04345">
    <property type="entry name" value="Chor_lyase"/>
    <property type="match status" value="1"/>
</dbReference>
<feature type="binding site" evidence="5">
    <location>
        <position position="111"/>
    </location>
    <ligand>
        <name>substrate</name>
    </ligand>
</feature>
<name>A0AAN1T0N1_9PROT</name>
<dbReference type="GO" id="GO:0008813">
    <property type="term" value="F:chorismate lyase activity"/>
    <property type="evidence" value="ECO:0007669"/>
    <property type="project" value="UniProtKB-UniRule"/>
</dbReference>
<organism evidence="6 7">
    <name type="scientific">Ferrigenium kumadai</name>
    <dbReference type="NCBI Taxonomy" id="1682490"/>
    <lineage>
        <taxon>Bacteria</taxon>
        <taxon>Pseudomonadati</taxon>
        <taxon>Pseudomonadota</taxon>
        <taxon>Betaproteobacteria</taxon>
        <taxon>Nitrosomonadales</taxon>
        <taxon>Gallionellaceae</taxon>
        <taxon>Ferrigenium</taxon>
    </lineage>
</organism>
<dbReference type="RefSeq" id="WP_212785784.1">
    <property type="nucleotide sequence ID" value="NZ_AP019536.1"/>
</dbReference>
<dbReference type="GO" id="GO:0005829">
    <property type="term" value="C:cytosol"/>
    <property type="evidence" value="ECO:0007669"/>
    <property type="project" value="TreeGrafter"/>
</dbReference>
<keyword evidence="7" id="KW-1185">Reference proteome</keyword>
<keyword evidence="4 5" id="KW-0670">Pyruvate</keyword>
<comment type="function">
    <text evidence="5">Removes the pyruvyl group from chorismate, with concomitant aromatization of the ring, to provide 4-hydroxybenzoate (4HB) for the ubiquinone pathway.</text>
</comment>
<protein>
    <recommendedName>
        <fullName evidence="5">Probable chorismate pyruvate-lyase</fullName>
        <shortName evidence="5">CL</shortName>
        <shortName evidence="5">CPL</shortName>
        <ecNumber evidence="5">4.1.3.40</ecNumber>
    </recommendedName>
</protein>
<dbReference type="HAMAP" id="MF_01632">
    <property type="entry name" value="UbiC"/>
    <property type="match status" value="1"/>
</dbReference>
<comment type="similarity">
    <text evidence="5">Belongs to the UbiC family.</text>
</comment>
<feature type="binding site" evidence="5">
    <location>
        <position position="171"/>
    </location>
    <ligand>
        <name>substrate</name>
    </ligand>
</feature>
<dbReference type="EMBL" id="AP019536">
    <property type="protein sequence ID" value="BBJ00558.1"/>
    <property type="molecule type" value="Genomic_DNA"/>
</dbReference>
<dbReference type="InterPro" id="IPR028978">
    <property type="entry name" value="Chorismate_lyase_/UTRA_dom_sf"/>
</dbReference>
<dbReference type="GO" id="GO:0006744">
    <property type="term" value="P:ubiquinone biosynthetic process"/>
    <property type="evidence" value="ECO:0007669"/>
    <property type="project" value="UniProtKB-UniRule"/>
</dbReference>
<evidence type="ECO:0000313" key="6">
    <source>
        <dbReference type="EMBL" id="BBJ00558.1"/>
    </source>
</evidence>
<reference evidence="6 7" key="1">
    <citation type="submission" date="2019-03" db="EMBL/GenBank/DDBJ databases">
        <title>Complete genome sequence of Ferrigenium kumadai strain An22, a microaerophilic iron-oxidizing bacterium isolated from a paddy field soil.</title>
        <authorList>
            <person name="Watanabe T."/>
            <person name="Asakawa S."/>
        </authorList>
    </citation>
    <scope>NUCLEOTIDE SEQUENCE [LARGE SCALE GENOMIC DNA]</scope>
    <source>
        <strain evidence="6 7">An22</strain>
    </source>
</reference>
<keyword evidence="1 5" id="KW-0963">Cytoplasm</keyword>
<evidence type="ECO:0000256" key="4">
    <source>
        <dbReference type="ARBA" id="ARBA00023317"/>
    </source>
</evidence>
<feature type="binding site" evidence="5">
    <location>
        <position position="73"/>
    </location>
    <ligand>
        <name>substrate</name>
    </ligand>
</feature>
<dbReference type="SUPFAM" id="SSF64288">
    <property type="entry name" value="Chorismate lyase-like"/>
    <property type="match status" value="1"/>
</dbReference>
<dbReference type="EC" id="4.1.3.40" evidence="5"/>
<comment type="catalytic activity">
    <reaction evidence="5">
        <text>chorismate = 4-hydroxybenzoate + pyruvate</text>
        <dbReference type="Rhea" id="RHEA:16505"/>
        <dbReference type="ChEBI" id="CHEBI:15361"/>
        <dbReference type="ChEBI" id="CHEBI:17879"/>
        <dbReference type="ChEBI" id="CHEBI:29748"/>
        <dbReference type="EC" id="4.1.3.40"/>
    </reaction>
</comment>
<evidence type="ECO:0000313" key="7">
    <source>
        <dbReference type="Proteomes" id="UP001319121"/>
    </source>
</evidence>
<evidence type="ECO:0000256" key="5">
    <source>
        <dbReference type="HAMAP-Rule" id="MF_01632"/>
    </source>
</evidence>
<dbReference type="PANTHER" id="PTHR38683:SF1">
    <property type="entry name" value="CHORISMATE PYRUVATE-LYASE"/>
    <property type="match status" value="1"/>
</dbReference>
<evidence type="ECO:0000256" key="2">
    <source>
        <dbReference type="ARBA" id="ARBA00022688"/>
    </source>
</evidence>
<evidence type="ECO:0000256" key="3">
    <source>
        <dbReference type="ARBA" id="ARBA00023239"/>
    </source>
</evidence>
<dbReference type="InterPro" id="IPR007440">
    <property type="entry name" value="Chorismate--pyruvate_lyase"/>
</dbReference>
<dbReference type="Proteomes" id="UP001319121">
    <property type="component" value="Chromosome"/>
</dbReference>
<accession>A0AAN1T0N1</accession>
<comment type="caution">
    <text evidence="5">Lacks conserved residue(s) required for the propagation of feature annotation.</text>
</comment>
<sequence length="193" mass="21240">MTICTSDKYWHGAAVGCETTLVPWLHDRGSLTQRIRDRCGQFDVRPVRSGLARIAFDESAVLGIAPHQLAWSREVFLCADGQPVVFAHSACAVQHLRGAWNAVRGLGSQPLGALLFAHPQVERRPLHYKSLHAHHPLYRSAAAAVPGVTPDRLWARRSLFTLHGAPLLVTEVFLPEILKLGVRSQDTGYSRAG</sequence>
<proteinExistence type="inferred from homology"/>
<dbReference type="KEGG" id="fku:FGKAn22_22500"/>
<comment type="pathway">
    <text evidence="5">Cofactor biosynthesis; ubiquinone biosynthesis.</text>
</comment>
<evidence type="ECO:0000256" key="1">
    <source>
        <dbReference type="ARBA" id="ARBA00022490"/>
    </source>
</evidence>
<dbReference type="PANTHER" id="PTHR38683">
    <property type="entry name" value="CHORISMATE PYRUVATE-LYASE"/>
    <property type="match status" value="1"/>
</dbReference>